<feature type="region of interest" description="Disordered" evidence="4">
    <location>
        <begin position="534"/>
        <end position="601"/>
    </location>
</feature>
<gene>
    <name evidence="7" type="primary">traB</name>
    <name evidence="7" type="ORF">PV666_42695</name>
</gene>
<keyword evidence="5" id="KW-0472">Membrane</keyword>
<dbReference type="NCBIfam" id="NF041214">
    <property type="entry name" value="plasmid_TraB"/>
    <property type="match status" value="1"/>
</dbReference>
<comment type="caution">
    <text evidence="7">The sequence shown here is derived from an EMBL/GenBank/DDBJ whole genome shotgun (WGS) entry which is preliminary data.</text>
</comment>
<dbReference type="Gene3D" id="3.40.50.300">
    <property type="entry name" value="P-loop containing nucleotide triphosphate hydrolases"/>
    <property type="match status" value="1"/>
</dbReference>
<feature type="compositionally biased region" description="Acidic residues" evidence="4">
    <location>
        <begin position="570"/>
        <end position="590"/>
    </location>
</feature>
<evidence type="ECO:0000256" key="2">
    <source>
        <dbReference type="ARBA" id="ARBA00022840"/>
    </source>
</evidence>
<evidence type="ECO:0000256" key="1">
    <source>
        <dbReference type="ARBA" id="ARBA00022741"/>
    </source>
</evidence>
<organism evidence="7 8">
    <name type="scientific">Streptomyces acidiscabies</name>
    <dbReference type="NCBI Taxonomy" id="42234"/>
    <lineage>
        <taxon>Bacteria</taxon>
        <taxon>Bacillati</taxon>
        <taxon>Actinomycetota</taxon>
        <taxon>Actinomycetes</taxon>
        <taxon>Kitasatosporales</taxon>
        <taxon>Streptomycetaceae</taxon>
        <taxon>Streptomyces</taxon>
    </lineage>
</organism>
<dbReference type="SUPFAM" id="SSF52540">
    <property type="entry name" value="P-loop containing nucleoside triphosphate hydrolases"/>
    <property type="match status" value="1"/>
</dbReference>
<evidence type="ECO:0000256" key="5">
    <source>
        <dbReference type="SAM" id="Phobius"/>
    </source>
</evidence>
<evidence type="ECO:0000313" key="7">
    <source>
        <dbReference type="EMBL" id="MDX3024539.1"/>
    </source>
</evidence>
<feature type="transmembrane region" description="Helical" evidence="5">
    <location>
        <begin position="59"/>
        <end position="77"/>
    </location>
</feature>
<keyword evidence="2 3" id="KW-0067">ATP-binding</keyword>
<evidence type="ECO:0000256" key="3">
    <source>
        <dbReference type="PROSITE-ProRule" id="PRU00289"/>
    </source>
</evidence>
<feature type="transmembrane region" description="Helical" evidence="5">
    <location>
        <begin position="34"/>
        <end position="53"/>
    </location>
</feature>
<feature type="binding site" evidence="3">
    <location>
        <begin position="275"/>
        <end position="282"/>
    </location>
    <ligand>
        <name>ATP</name>
        <dbReference type="ChEBI" id="CHEBI:30616"/>
    </ligand>
</feature>
<feature type="transmembrane region" description="Helical" evidence="5">
    <location>
        <begin position="89"/>
        <end position="112"/>
    </location>
</feature>
<keyword evidence="5" id="KW-1133">Transmembrane helix</keyword>
<evidence type="ECO:0000313" key="8">
    <source>
        <dbReference type="Proteomes" id="UP001272987"/>
    </source>
</evidence>
<accession>A0ABU4MBF5</accession>
<dbReference type="PANTHER" id="PTHR22683:SF41">
    <property type="entry name" value="DNA TRANSLOCASE FTSK"/>
    <property type="match status" value="1"/>
</dbReference>
<protein>
    <submittedName>
        <fullName evidence="7">Plasmid transfer protein TraB</fullName>
    </submittedName>
</protein>
<keyword evidence="5" id="KW-0812">Transmembrane</keyword>
<proteinExistence type="predicted"/>
<evidence type="ECO:0000259" key="6">
    <source>
        <dbReference type="PROSITE" id="PS50901"/>
    </source>
</evidence>
<dbReference type="EMBL" id="JARAWP010000036">
    <property type="protein sequence ID" value="MDX3024539.1"/>
    <property type="molecule type" value="Genomic_DNA"/>
</dbReference>
<reference evidence="7 8" key="1">
    <citation type="journal article" date="2023" name="Microb. Genom.">
        <title>Mesoterricola silvestris gen. nov., sp. nov., Mesoterricola sediminis sp. nov., Geothrix oryzae sp. nov., Geothrix edaphica sp. nov., Geothrix rubra sp. nov., and Geothrix limicola sp. nov., six novel members of Acidobacteriota isolated from soils.</title>
        <authorList>
            <person name="Weisberg A.J."/>
            <person name="Pearce E."/>
            <person name="Kramer C.G."/>
            <person name="Chang J.H."/>
            <person name="Clarke C.R."/>
        </authorList>
    </citation>
    <scope>NUCLEOTIDE SEQUENCE [LARGE SCALE GENOMIC DNA]</scope>
    <source>
        <strain evidence="7 8">NB05-1H</strain>
    </source>
</reference>
<dbReference type="InterPro" id="IPR002543">
    <property type="entry name" value="FtsK_dom"/>
</dbReference>
<dbReference type="RefSeq" id="WP_119611991.1">
    <property type="nucleotide sequence ID" value="NZ_CP122369.1"/>
</dbReference>
<keyword evidence="8" id="KW-1185">Reference proteome</keyword>
<dbReference type="InterPro" id="IPR027417">
    <property type="entry name" value="P-loop_NTPase"/>
</dbReference>
<keyword evidence="1 3" id="KW-0547">Nucleotide-binding</keyword>
<feature type="domain" description="FtsK" evidence="6">
    <location>
        <begin position="247"/>
        <end position="451"/>
    </location>
</feature>
<name>A0ABU4MBF5_9ACTN</name>
<dbReference type="Proteomes" id="UP001272987">
    <property type="component" value="Unassembled WGS sequence"/>
</dbReference>
<sequence length="676" mass="71753">MAEHDSERRHEEQLSGSSNASGVGAYLFHRVKPYLPPWVAVGGLGIAGAAGSVLWEGSAFAGVGLTAAGFLLTGTAWKAGKSTGEQRRLHSAVTVAMGSAWLTAACLAGPTAGPIPDLYLMGGPALAASWNIRAVLRRNVDPTTDQGAGDKGLLEKVGLARTTLGTAKVEPNKVTVPYALPAGEGTNDDMAKALPRIASALDVAPNAVRFRPDPDSARKGELVIVPEDKLKEVVWWPGPSAPGGSIAEPLVIGRYDDGRELQLPVLEALHLLIMGVTGSGKTEGALDVLAEVLTRRDVTVWLSDPKRGQDLGEAFGACDWVVDTPDKAAVMIEATAQAVPARQKWLGDHGYRSWCPEAALPQTDPGHSCRTGGACGCAGMPFLVAWFEEAANTLRAVDDDVFTGIAQEARSAGVWLVISMQRASGYQISTDTRASLPASLCFGVDERDAAFALPSDVLDAGANPGAWGNKKPGYCYLVARGVDDPLWSTPSRTFRNDPVALAWVTREFANVRAQVDPITAGAAASVAGQLYTGRDQNTATAPGPVPAARRELEDTDVNADDDRMTTALVDPEDAGIDPDAELPGTEDGDDFPLVPPDTRPELSATDAHRVMEQLLADWEREGRMIVGPKDFLAHCERIGRKPTWVKNQVREMRAAGRLVETSETGRYRIVPALTTV</sequence>
<dbReference type="PROSITE" id="PS50901">
    <property type="entry name" value="FTSK"/>
    <property type="match status" value="1"/>
</dbReference>
<evidence type="ECO:0000256" key="4">
    <source>
        <dbReference type="SAM" id="MobiDB-lite"/>
    </source>
</evidence>
<dbReference type="PANTHER" id="PTHR22683">
    <property type="entry name" value="SPORULATION PROTEIN RELATED"/>
    <property type="match status" value="1"/>
</dbReference>
<dbReference type="InterPro" id="IPR050206">
    <property type="entry name" value="FtsK/SpoIIIE/SftA"/>
</dbReference>